<dbReference type="EC" id="2.1.1.-" evidence="5"/>
<keyword evidence="1 5" id="KW-0489">Methyltransferase</keyword>
<keyword evidence="5" id="KW-0479">Metal-binding</keyword>
<organism evidence="7 8">
    <name type="scientific">Varroa destructor</name>
    <name type="common">Honeybee mite</name>
    <dbReference type="NCBI Taxonomy" id="109461"/>
    <lineage>
        <taxon>Eukaryota</taxon>
        <taxon>Metazoa</taxon>
        <taxon>Ecdysozoa</taxon>
        <taxon>Arthropoda</taxon>
        <taxon>Chelicerata</taxon>
        <taxon>Arachnida</taxon>
        <taxon>Acari</taxon>
        <taxon>Parasitiformes</taxon>
        <taxon>Mesostigmata</taxon>
        <taxon>Gamasina</taxon>
        <taxon>Dermanyssoidea</taxon>
        <taxon>Varroidae</taxon>
        <taxon>Varroa</taxon>
    </lineage>
</organism>
<evidence type="ECO:0000313" key="8">
    <source>
        <dbReference type="Proteomes" id="UP000594260"/>
    </source>
</evidence>
<feature type="binding site" evidence="5">
    <location>
        <position position="112"/>
    </location>
    <ligand>
        <name>S-adenosyl-L-methionine</name>
        <dbReference type="ChEBI" id="CHEBI:59789"/>
    </ligand>
</feature>
<feature type="binding site" evidence="5">
    <location>
        <position position="156"/>
    </location>
    <ligand>
        <name>Mg(2+)</name>
        <dbReference type="ChEBI" id="CHEBI:18420"/>
    </ligand>
</feature>
<dbReference type="InterPro" id="IPR013216">
    <property type="entry name" value="Methyltransf_11"/>
</dbReference>
<comment type="cofactor">
    <cofactor evidence="5">
        <name>Mg(2+)</name>
        <dbReference type="ChEBI" id="CHEBI:18420"/>
    </cofactor>
</comment>
<dbReference type="UniPathway" id="UPA00232"/>
<comment type="pathway">
    <text evidence="5">Cofactor biosynthesis; ubiquinone biosynthesis.</text>
</comment>
<comment type="function">
    <text evidence="5">O-methyltransferase required for two non-consecutive steps during ubiquinone biosynthesis. Catalyzes the 2 O-methylation of 3,4-dihydroxy-5-(all-trans-polyprenyl)benzoic acid into 4-hydroxy-3-methoxy-5-(all-trans-polyprenyl)benzoic acid. Also catalyzes the last step of ubiquinone biosynthesis by mediating methylation of 3-demethylubiquinone into ubiquinone. Also able to mediate the methylation of 3-demethylubiquinol into ubiquinol.</text>
</comment>
<dbReference type="EnsemblMetazoa" id="XM_022799384">
    <property type="protein sequence ID" value="XP_022655119"/>
    <property type="gene ID" value="LOC111247877"/>
</dbReference>
<dbReference type="Gene3D" id="3.40.50.150">
    <property type="entry name" value="Vaccinia Virus protein VP39"/>
    <property type="match status" value="1"/>
</dbReference>
<comment type="subunit">
    <text evidence="5">Component of a multi-subunit COQ enzyme complex.</text>
</comment>
<comment type="similarity">
    <text evidence="5">Belongs to the class I-like SAM-binding methyltransferase superfamily. UbiG/COQ3 family.</text>
</comment>
<dbReference type="PANTHER" id="PTHR43464">
    <property type="entry name" value="METHYLTRANSFERASE"/>
    <property type="match status" value="1"/>
</dbReference>
<dbReference type="GO" id="GO:0010420">
    <property type="term" value="F:polyprenyldihydroxybenzoate methyltransferase activity"/>
    <property type="evidence" value="ECO:0007669"/>
    <property type="project" value="UniProtKB-UniRule"/>
</dbReference>
<evidence type="ECO:0000259" key="6">
    <source>
        <dbReference type="Pfam" id="PF08241"/>
    </source>
</evidence>
<dbReference type="PANTHER" id="PTHR43464:SF19">
    <property type="entry name" value="UBIQUINONE BIOSYNTHESIS O-METHYLTRANSFERASE, MITOCHONDRIAL"/>
    <property type="match status" value="1"/>
</dbReference>
<feature type="binding site" evidence="5">
    <location>
        <position position="160"/>
    </location>
    <ligand>
        <name>Mg(2+)</name>
        <dbReference type="ChEBI" id="CHEBI:18420"/>
    </ligand>
</feature>
<comment type="catalytic activity">
    <reaction evidence="5">
        <text>a 3-demethylubiquinol + S-adenosyl-L-methionine = a ubiquinol + S-adenosyl-L-homocysteine + H(+)</text>
        <dbReference type="Rhea" id="RHEA:44380"/>
        <dbReference type="Rhea" id="RHEA-COMP:9566"/>
        <dbReference type="Rhea" id="RHEA-COMP:10914"/>
        <dbReference type="ChEBI" id="CHEBI:15378"/>
        <dbReference type="ChEBI" id="CHEBI:17976"/>
        <dbReference type="ChEBI" id="CHEBI:57856"/>
        <dbReference type="ChEBI" id="CHEBI:59789"/>
        <dbReference type="ChEBI" id="CHEBI:84422"/>
        <dbReference type="EC" id="2.1.1.64"/>
    </reaction>
</comment>
<dbReference type="RefSeq" id="XP_022655117.1">
    <property type="nucleotide sequence ID" value="XM_022799382.1"/>
</dbReference>
<keyword evidence="8" id="KW-1185">Reference proteome</keyword>
<keyword evidence="4 5" id="KW-0949">S-adenosyl-L-methionine</keyword>
<proteinExistence type="inferred from homology"/>
<dbReference type="InterPro" id="IPR010233">
    <property type="entry name" value="UbiG_MeTrfase"/>
</dbReference>
<evidence type="ECO:0000256" key="4">
    <source>
        <dbReference type="ARBA" id="ARBA00022691"/>
    </source>
</evidence>
<dbReference type="HAMAP" id="MF_00472">
    <property type="entry name" value="UbiG"/>
    <property type="match status" value="1"/>
</dbReference>
<dbReference type="InParanoid" id="A0A7M7JP51"/>
<feature type="binding site" evidence="5">
    <location>
        <position position="58"/>
    </location>
    <ligand>
        <name>S-adenosyl-L-methionine</name>
        <dbReference type="ChEBI" id="CHEBI:59789"/>
    </ligand>
</feature>
<dbReference type="Proteomes" id="UP000594260">
    <property type="component" value="Unplaced"/>
</dbReference>
<protein>
    <recommendedName>
        <fullName evidence="5">Ubiquinone biosynthesis O-methyltransferase, mitochondrial</fullName>
    </recommendedName>
    <alternativeName>
        <fullName evidence="5">3-demethylubiquinol 3-O-methyltransferase</fullName>
        <ecNumber evidence="5">2.1.1.64</ecNumber>
    </alternativeName>
    <alternativeName>
        <fullName evidence="5">3-demethylubiquinone 3-O-methyltransferase</fullName>
        <ecNumber evidence="5">2.1.1.-</ecNumber>
    </alternativeName>
    <alternativeName>
        <fullName evidence="5">Polyprenyldihydroxybenzoate methyltransferase</fullName>
        <ecNumber evidence="5">2.1.1.114</ecNumber>
    </alternativeName>
</protein>
<dbReference type="GO" id="GO:0031314">
    <property type="term" value="C:extrinsic component of mitochondrial inner membrane"/>
    <property type="evidence" value="ECO:0007669"/>
    <property type="project" value="UniProtKB-UniRule"/>
</dbReference>
<comment type="subcellular location">
    <subcellularLocation>
        <location evidence="5">Mitochondrion inner membrane</location>
        <topology evidence="5">Peripheral membrane protein</topology>
        <orientation evidence="5">Matrix side</orientation>
    </subcellularLocation>
</comment>
<dbReference type="EnsemblMetazoa" id="XM_022799385">
    <property type="protein sequence ID" value="XP_022655120"/>
    <property type="gene ID" value="LOC111247877"/>
</dbReference>
<dbReference type="CDD" id="cd02440">
    <property type="entry name" value="AdoMet_MTases"/>
    <property type="match status" value="1"/>
</dbReference>
<name>A0A7M7JP51_VARDE</name>
<keyword evidence="2 5" id="KW-0808">Transferase</keyword>
<accession>A0A7M7JP51</accession>
<dbReference type="InterPro" id="IPR029063">
    <property type="entry name" value="SAM-dependent_MTases_sf"/>
</dbReference>
<dbReference type="EnsemblMetazoa" id="XM_022799383">
    <property type="protein sequence ID" value="XP_022655118"/>
    <property type="gene ID" value="LOC111247877"/>
</dbReference>
<feature type="domain" description="Methyltransferase type 11" evidence="6">
    <location>
        <begin position="88"/>
        <end position="183"/>
    </location>
</feature>
<feature type="binding site" evidence="5">
    <location>
        <position position="159"/>
    </location>
    <ligand>
        <name>Mg(2+)</name>
        <dbReference type="ChEBI" id="CHEBI:18420"/>
    </ligand>
</feature>
<evidence type="ECO:0000256" key="5">
    <source>
        <dbReference type="HAMAP-Rule" id="MF_03190"/>
    </source>
</evidence>
<keyword evidence="5" id="KW-0999">Mitochondrion inner membrane</keyword>
<dbReference type="GO" id="GO:0046872">
    <property type="term" value="F:metal ion binding"/>
    <property type="evidence" value="ECO:0007669"/>
    <property type="project" value="UniProtKB-KW"/>
</dbReference>
<dbReference type="RefSeq" id="XP_022655120.1">
    <property type="nucleotide sequence ID" value="XM_022799385.1"/>
</dbReference>
<dbReference type="SUPFAM" id="SSF53335">
    <property type="entry name" value="S-adenosyl-L-methionine-dependent methyltransferases"/>
    <property type="match status" value="1"/>
</dbReference>
<dbReference type="EC" id="2.1.1.114" evidence="5"/>
<keyword evidence="5" id="KW-0496">Mitochondrion</keyword>
<reference evidence="7" key="1">
    <citation type="submission" date="2021-01" db="UniProtKB">
        <authorList>
            <consortium name="EnsemblMetazoa"/>
        </authorList>
    </citation>
    <scope>IDENTIFICATION</scope>
</reference>
<evidence type="ECO:0000256" key="1">
    <source>
        <dbReference type="ARBA" id="ARBA00022603"/>
    </source>
</evidence>
<dbReference type="RefSeq" id="XP_022655118.1">
    <property type="nucleotide sequence ID" value="XM_022799383.1"/>
</dbReference>
<feature type="binding site" evidence="5">
    <location>
        <position position="91"/>
    </location>
    <ligand>
        <name>S-adenosyl-L-methionine</name>
        <dbReference type="ChEBI" id="CHEBI:59789"/>
    </ligand>
</feature>
<dbReference type="GeneID" id="111247877"/>
<evidence type="ECO:0000313" key="7">
    <source>
        <dbReference type="EnsemblMetazoa" id="XP_022655118"/>
    </source>
</evidence>
<dbReference type="EnsemblMetazoa" id="XM_022799382">
    <property type="protein sequence ID" value="XP_022655117"/>
    <property type="gene ID" value="LOC111247877"/>
</dbReference>
<dbReference type="Pfam" id="PF08241">
    <property type="entry name" value="Methyltransf_11"/>
    <property type="match status" value="1"/>
</dbReference>
<dbReference type="GO" id="GO:0032259">
    <property type="term" value="P:methylation"/>
    <property type="evidence" value="ECO:0007669"/>
    <property type="project" value="UniProtKB-KW"/>
</dbReference>
<sequence length="267" mass="30431">MSVLTRVRWSRGTLPCATFRRRISSVKQKNERDFMKLKNEWWIPRGEFEVLSRMNKLRVPLITDVLRECREGDHGEQPMNLLKGYKIIDVGCGGGLLTEPLARLGAAVTGLDIVETNIDTARAHADKDPKISDRITYVCGRIEDMKEQFDALVASEVIEHVESVELFIKHCSRVVKPRGHLFFTTINRTLLSLLIAKIGAEYIFNCVPRGLHDWRLFVTPEELQLQLAKHNCAVARTKGMMYNPITGQWTWIDTEAVSYALHAVKVS</sequence>
<comment type="catalytic activity">
    <reaction evidence="5">
        <text>a 3-demethylubiquinone + S-adenosyl-L-methionine = a ubiquinone + S-adenosyl-L-homocysteine</text>
        <dbReference type="Rhea" id="RHEA:81215"/>
        <dbReference type="Rhea" id="RHEA-COMP:9565"/>
        <dbReference type="Rhea" id="RHEA-COMP:19654"/>
        <dbReference type="ChEBI" id="CHEBI:16389"/>
        <dbReference type="ChEBI" id="CHEBI:57856"/>
        <dbReference type="ChEBI" id="CHEBI:59789"/>
        <dbReference type="ChEBI" id="CHEBI:231825"/>
    </reaction>
</comment>
<keyword evidence="5" id="KW-0472">Membrane</keyword>
<dbReference type="AlphaFoldDB" id="A0A7M7JP51"/>
<dbReference type="OMA" id="LASRWWD"/>
<dbReference type="KEGG" id="vde:111247877"/>
<evidence type="ECO:0000256" key="2">
    <source>
        <dbReference type="ARBA" id="ARBA00022679"/>
    </source>
</evidence>
<evidence type="ECO:0000256" key="3">
    <source>
        <dbReference type="ARBA" id="ARBA00022688"/>
    </source>
</evidence>
<keyword evidence="5" id="KW-0460">Magnesium</keyword>
<dbReference type="EC" id="2.1.1.64" evidence="5"/>
<dbReference type="GO" id="GO:0061542">
    <property type="term" value="F:3-demethylubiquinol 3-O-methyltransferase activity"/>
    <property type="evidence" value="ECO:0007669"/>
    <property type="project" value="UniProtKB-UniRule"/>
</dbReference>
<comment type="catalytic activity">
    <reaction evidence="5">
        <text>a 3,4-dihydroxy-5-(all-trans-polyprenyl)benzoate + S-adenosyl-L-methionine = a 4-hydroxy-3-methoxy-5-(all-trans-polyprenyl)benzoate + S-adenosyl-L-homocysteine + H(+)</text>
        <dbReference type="Rhea" id="RHEA:44452"/>
        <dbReference type="Rhea" id="RHEA-COMP:10930"/>
        <dbReference type="Rhea" id="RHEA-COMP:10931"/>
        <dbReference type="ChEBI" id="CHEBI:15378"/>
        <dbReference type="ChEBI" id="CHEBI:57856"/>
        <dbReference type="ChEBI" id="CHEBI:59789"/>
        <dbReference type="ChEBI" id="CHEBI:64694"/>
        <dbReference type="ChEBI" id="CHEBI:84443"/>
        <dbReference type="EC" id="2.1.1.114"/>
    </reaction>
</comment>
<dbReference type="FunCoup" id="A0A7M7JP51">
    <property type="interactions" value="686"/>
</dbReference>
<keyword evidence="3 5" id="KW-0831">Ubiquinone biosynthesis</keyword>
<feature type="binding site" evidence="5">
    <location>
        <position position="155"/>
    </location>
    <ligand>
        <name>S-adenosyl-L-methionine</name>
        <dbReference type="ChEBI" id="CHEBI:59789"/>
    </ligand>
</feature>
<dbReference type="RefSeq" id="XP_022655119.1">
    <property type="nucleotide sequence ID" value="XM_022799384.1"/>
</dbReference>
<dbReference type="OrthoDB" id="3265906at2759"/>
<dbReference type="NCBIfam" id="TIGR01983">
    <property type="entry name" value="UbiG"/>
    <property type="match status" value="1"/>
</dbReference>